<keyword evidence="8" id="KW-0067">ATP-binding</keyword>
<name>A0ABP1EUI9_9FLAO</name>
<dbReference type="PANTHER" id="PTHR43697">
    <property type="entry name" value="SERYL-TRNA SYNTHETASE"/>
    <property type="match status" value="1"/>
</dbReference>
<dbReference type="PRINTS" id="PR00981">
    <property type="entry name" value="TRNASYNTHSER"/>
</dbReference>
<gene>
    <name evidence="16" type="primary">serS</name>
    <name evidence="16" type="ORF">TD3509T_2376</name>
</gene>
<dbReference type="Pfam" id="PF00587">
    <property type="entry name" value="tRNA-synt_2b"/>
    <property type="match status" value="1"/>
</dbReference>
<evidence type="ECO:0000256" key="3">
    <source>
        <dbReference type="ARBA" id="ARBA00010728"/>
    </source>
</evidence>
<dbReference type="InterPro" id="IPR045864">
    <property type="entry name" value="aa-tRNA-synth_II/BPL/LPL"/>
</dbReference>
<comment type="similarity">
    <text evidence="3">Belongs to the class-II aminoacyl-tRNA synthetase family. Type-1 seryl-tRNA synthetase subfamily.</text>
</comment>
<reference evidence="16 17" key="1">
    <citation type="submission" date="2024-05" db="EMBL/GenBank/DDBJ databases">
        <authorList>
            <person name="Duchaud E."/>
        </authorList>
    </citation>
    <scope>NUCLEOTIDE SEQUENCE [LARGE SCALE GENOMIC DNA]</scope>
    <source>
        <strain evidence="16">Ena-SAMPLE-TAB-13-05-2024-13:56:06:370-140309</strain>
    </source>
</reference>
<evidence type="ECO:0000256" key="4">
    <source>
        <dbReference type="ARBA" id="ARBA00012840"/>
    </source>
</evidence>
<evidence type="ECO:0000256" key="1">
    <source>
        <dbReference type="ARBA" id="ARBA00004496"/>
    </source>
</evidence>
<keyword evidence="10" id="KW-0030">Aminoacyl-tRNA synthetase</keyword>
<keyword evidence="5" id="KW-0963">Cytoplasm</keyword>
<evidence type="ECO:0000256" key="10">
    <source>
        <dbReference type="ARBA" id="ARBA00023146"/>
    </source>
</evidence>
<evidence type="ECO:0000256" key="5">
    <source>
        <dbReference type="ARBA" id="ARBA00022490"/>
    </source>
</evidence>
<comment type="pathway">
    <text evidence="2">Aminoacyl-tRNA biosynthesis; selenocysteinyl-tRNA(Sec) biosynthesis; L-seryl-tRNA(Sec) from L-serine and tRNA(Sec): step 1/1.</text>
</comment>
<dbReference type="SUPFAM" id="SSF46589">
    <property type="entry name" value="tRNA-binding arm"/>
    <property type="match status" value="1"/>
</dbReference>
<evidence type="ECO:0000259" key="15">
    <source>
        <dbReference type="PROSITE" id="PS50862"/>
    </source>
</evidence>
<sequence>MLQVQFIRDNKQIVLEGLAKRNFANAETIINQVLTFDETRRATQVSLDNVLAESNKISKEIGGFFKAGEIQKANLLKEKTGKLKEDSKQFTEDLNNISDKLQELLYQIPNIPHASVKAGKSEEDNEKIFSEGIIPDLGENALPHWELAKKYDIIDFELGNKITGAGFPVYKGKGARLQRALINYFLDKNTQAGYKEVQVPHLVNEASGIATGQLPDKEGQMYHSTVDDLYLIPTGEVPITNIHRNDLLKETDLPIKYTGYTPCFRREAGSYGAHVRGLNRLHQFDKVEIVRIEHPDNSYHVLSEMVEHIKDILRDLKLPYRILRLCGGDTGFTSALTFDFELYSTAQERWLEISSASNFETYQANRLKLRFKNKDGKSQLVHTLNGSSLALPRVLAGILENYQTADGIKIPDALVPYCGFDMID</sequence>
<dbReference type="Pfam" id="PF02403">
    <property type="entry name" value="Seryl_tRNA_N"/>
    <property type="match status" value="1"/>
</dbReference>
<dbReference type="PROSITE" id="PS50862">
    <property type="entry name" value="AA_TRNA_LIGASE_II"/>
    <property type="match status" value="1"/>
</dbReference>
<dbReference type="NCBIfam" id="TIGR00414">
    <property type="entry name" value="serS"/>
    <property type="match status" value="1"/>
</dbReference>
<proteinExistence type="inferred from homology"/>
<dbReference type="EC" id="6.1.1.11" evidence="4 14"/>
<feature type="domain" description="Aminoacyl-transfer RNA synthetases class-II family profile" evidence="15">
    <location>
        <begin position="176"/>
        <end position="416"/>
    </location>
</feature>
<comment type="subcellular location">
    <subcellularLocation>
        <location evidence="1">Cytoplasm</location>
    </subcellularLocation>
</comment>
<dbReference type="Gene3D" id="3.30.930.10">
    <property type="entry name" value="Bira Bifunctional Protein, Domain 2"/>
    <property type="match status" value="1"/>
</dbReference>
<dbReference type="GO" id="GO:0004828">
    <property type="term" value="F:serine-tRNA ligase activity"/>
    <property type="evidence" value="ECO:0007669"/>
    <property type="project" value="UniProtKB-EC"/>
</dbReference>
<comment type="catalytic activity">
    <reaction evidence="13">
        <text>tRNA(Ser) + L-serine + ATP = L-seryl-tRNA(Ser) + AMP + diphosphate + H(+)</text>
        <dbReference type="Rhea" id="RHEA:12292"/>
        <dbReference type="Rhea" id="RHEA-COMP:9669"/>
        <dbReference type="Rhea" id="RHEA-COMP:9703"/>
        <dbReference type="ChEBI" id="CHEBI:15378"/>
        <dbReference type="ChEBI" id="CHEBI:30616"/>
        <dbReference type="ChEBI" id="CHEBI:33019"/>
        <dbReference type="ChEBI" id="CHEBI:33384"/>
        <dbReference type="ChEBI" id="CHEBI:78442"/>
        <dbReference type="ChEBI" id="CHEBI:78533"/>
        <dbReference type="ChEBI" id="CHEBI:456215"/>
        <dbReference type="EC" id="6.1.1.11"/>
    </reaction>
</comment>
<keyword evidence="9" id="KW-0648">Protein biosynthesis</keyword>
<dbReference type="InterPro" id="IPR042103">
    <property type="entry name" value="SerRS_1_N_sf"/>
</dbReference>
<dbReference type="SUPFAM" id="SSF55681">
    <property type="entry name" value="Class II aaRS and biotin synthetases"/>
    <property type="match status" value="1"/>
</dbReference>
<dbReference type="Gene3D" id="1.10.287.40">
    <property type="entry name" value="Serine-tRNA synthetase, tRNA binding domain"/>
    <property type="match status" value="1"/>
</dbReference>
<evidence type="ECO:0000256" key="9">
    <source>
        <dbReference type="ARBA" id="ARBA00022917"/>
    </source>
</evidence>
<dbReference type="InterPro" id="IPR002314">
    <property type="entry name" value="aa-tRNA-synt_IIb"/>
</dbReference>
<keyword evidence="17" id="KW-1185">Reference proteome</keyword>
<evidence type="ECO:0000313" key="16">
    <source>
        <dbReference type="EMBL" id="CAL2088295.1"/>
    </source>
</evidence>
<protein>
    <recommendedName>
        <fullName evidence="11 14">Serine--tRNA ligase</fullName>
        <ecNumber evidence="4 14">6.1.1.11</ecNumber>
    </recommendedName>
</protein>
<dbReference type="RefSeq" id="WP_101901881.1">
    <property type="nucleotide sequence ID" value="NZ_JBFKZV010000001.1"/>
</dbReference>
<evidence type="ECO:0000256" key="2">
    <source>
        <dbReference type="ARBA" id="ARBA00005045"/>
    </source>
</evidence>
<evidence type="ECO:0000256" key="7">
    <source>
        <dbReference type="ARBA" id="ARBA00022741"/>
    </source>
</evidence>
<dbReference type="PANTHER" id="PTHR43697:SF1">
    <property type="entry name" value="SERINE--TRNA LIGASE"/>
    <property type="match status" value="1"/>
</dbReference>
<dbReference type="PIRSF" id="PIRSF001529">
    <property type="entry name" value="Ser-tRNA-synth_IIa"/>
    <property type="match status" value="1"/>
</dbReference>
<evidence type="ECO:0000256" key="8">
    <source>
        <dbReference type="ARBA" id="ARBA00022840"/>
    </source>
</evidence>
<dbReference type="InterPro" id="IPR002317">
    <property type="entry name" value="Ser-tRNA-ligase_type_1"/>
</dbReference>
<evidence type="ECO:0000256" key="13">
    <source>
        <dbReference type="ARBA" id="ARBA00048823"/>
    </source>
</evidence>
<accession>A0ABP1EUI9</accession>
<evidence type="ECO:0000313" key="17">
    <source>
        <dbReference type="Proteomes" id="UP001497514"/>
    </source>
</evidence>
<dbReference type="InterPro" id="IPR010978">
    <property type="entry name" value="tRNA-bd_arm"/>
</dbReference>
<organism evidence="16 17">
    <name type="scientific">Tenacibaculum dicentrarchi</name>
    <dbReference type="NCBI Taxonomy" id="669041"/>
    <lineage>
        <taxon>Bacteria</taxon>
        <taxon>Pseudomonadati</taxon>
        <taxon>Bacteroidota</taxon>
        <taxon>Flavobacteriia</taxon>
        <taxon>Flavobacteriales</taxon>
        <taxon>Flavobacteriaceae</taxon>
        <taxon>Tenacibaculum</taxon>
    </lineage>
</organism>
<evidence type="ECO:0000256" key="12">
    <source>
        <dbReference type="ARBA" id="ARBA00047929"/>
    </source>
</evidence>
<dbReference type="InterPro" id="IPR015866">
    <property type="entry name" value="Ser-tRNA-synth_1_N"/>
</dbReference>
<evidence type="ECO:0000256" key="14">
    <source>
        <dbReference type="NCBIfam" id="TIGR00414"/>
    </source>
</evidence>
<keyword evidence="6 16" id="KW-0436">Ligase</keyword>
<dbReference type="Proteomes" id="UP001497514">
    <property type="component" value="Chromosome"/>
</dbReference>
<comment type="catalytic activity">
    <reaction evidence="12">
        <text>tRNA(Sec) + L-serine + ATP = L-seryl-tRNA(Sec) + AMP + diphosphate + H(+)</text>
        <dbReference type="Rhea" id="RHEA:42580"/>
        <dbReference type="Rhea" id="RHEA-COMP:9742"/>
        <dbReference type="Rhea" id="RHEA-COMP:10128"/>
        <dbReference type="ChEBI" id="CHEBI:15378"/>
        <dbReference type="ChEBI" id="CHEBI:30616"/>
        <dbReference type="ChEBI" id="CHEBI:33019"/>
        <dbReference type="ChEBI" id="CHEBI:33384"/>
        <dbReference type="ChEBI" id="CHEBI:78442"/>
        <dbReference type="ChEBI" id="CHEBI:78533"/>
        <dbReference type="ChEBI" id="CHEBI:456215"/>
        <dbReference type="EC" id="6.1.1.11"/>
    </reaction>
</comment>
<dbReference type="GeneID" id="65210475"/>
<dbReference type="EMBL" id="OZ038524">
    <property type="protein sequence ID" value="CAL2088295.1"/>
    <property type="molecule type" value="Genomic_DNA"/>
</dbReference>
<dbReference type="InterPro" id="IPR006195">
    <property type="entry name" value="aa-tRNA-synth_II"/>
</dbReference>
<evidence type="ECO:0000256" key="11">
    <source>
        <dbReference type="ARBA" id="ARBA00039158"/>
    </source>
</evidence>
<keyword evidence="7" id="KW-0547">Nucleotide-binding</keyword>
<evidence type="ECO:0000256" key="6">
    <source>
        <dbReference type="ARBA" id="ARBA00022598"/>
    </source>
</evidence>